<dbReference type="PANTHER" id="PTHR11085">
    <property type="entry name" value="NAD-DEPENDENT PROTEIN DEACYLASE SIRTUIN-5, MITOCHONDRIAL-RELATED"/>
    <property type="match status" value="1"/>
</dbReference>
<feature type="domain" description="Deacetylase sirtuin-type" evidence="9">
    <location>
        <begin position="1"/>
        <end position="163"/>
    </location>
</feature>
<evidence type="ECO:0000256" key="4">
    <source>
        <dbReference type="ARBA" id="ARBA00022833"/>
    </source>
</evidence>
<evidence type="ECO:0000256" key="6">
    <source>
        <dbReference type="ARBA" id="ARBA00038170"/>
    </source>
</evidence>
<evidence type="ECO:0000313" key="11">
    <source>
        <dbReference type="Proteomes" id="UP001235939"/>
    </source>
</evidence>
<sequence length="163" mass="17662">MINHVLSMSLNCPLCDPHRGPKGVWTLEKKGERPPEDVSFDRATPTFAHRFLRALAATRGKGVSVVSQNIDGLHLRSGLRAPQLYELHGNMFLDQCDNCARFSSYGFLCTLINKRNKKIRPNPNKLIVTSPLPVPSPDEKGGGGAVTSSLKNLGSAGPADSTL</sequence>
<dbReference type="EC" id="2.3.1.286" evidence="1"/>
<reference evidence="10 11" key="1">
    <citation type="submission" date="2022-01" db="EMBL/GenBank/DDBJ databases">
        <title>A chromosomal length assembly of Cordylochernes scorpioides.</title>
        <authorList>
            <person name="Zeh D."/>
            <person name="Zeh J."/>
        </authorList>
    </citation>
    <scope>NUCLEOTIDE SEQUENCE [LARGE SCALE GENOMIC DNA]</scope>
    <source>
        <strain evidence="10">IN4F17</strain>
        <tissue evidence="10">Whole Body</tissue>
    </source>
</reference>
<keyword evidence="4" id="KW-0862">Zinc</keyword>
<comment type="caution">
    <text evidence="7">Lacks conserved residue(s) required for the propagation of feature annotation.</text>
</comment>
<gene>
    <name evidence="10" type="ORF">LAZ67_9003613</name>
</gene>
<keyword evidence="2" id="KW-0808">Transferase</keyword>
<dbReference type="InterPro" id="IPR050134">
    <property type="entry name" value="NAD-dep_sirtuin_deacylases"/>
</dbReference>
<evidence type="ECO:0000256" key="5">
    <source>
        <dbReference type="ARBA" id="ARBA00023027"/>
    </source>
</evidence>
<keyword evidence="3" id="KW-0479">Metal-binding</keyword>
<dbReference type="Gene3D" id="2.20.28.200">
    <property type="match status" value="1"/>
</dbReference>
<evidence type="ECO:0000256" key="7">
    <source>
        <dbReference type="PROSITE-ProRule" id="PRU00236"/>
    </source>
</evidence>
<evidence type="ECO:0000256" key="1">
    <source>
        <dbReference type="ARBA" id="ARBA00012928"/>
    </source>
</evidence>
<dbReference type="Gene3D" id="3.40.50.1220">
    <property type="entry name" value="TPP-binding domain"/>
    <property type="match status" value="1"/>
</dbReference>
<accession>A0ABY6KUJ3</accession>
<feature type="region of interest" description="Disordered" evidence="8">
    <location>
        <begin position="122"/>
        <end position="163"/>
    </location>
</feature>
<name>A0ABY6KUJ3_9ARAC</name>
<evidence type="ECO:0000259" key="9">
    <source>
        <dbReference type="PROSITE" id="PS50305"/>
    </source>
</evidence>
<evidence type="ECO:0000256" key="3">
    <source>
        <dbReference type="ARBA" id="ARBA00022723"/>
    </source>
</evidence>
<keyword evidence="5" id="KW-0520">NAD</keyword>
<dbReference type="PROSITE" id="PS50305">
    <property type="entry name" value="SIRTUIN"/>
    <property type="match status" value="1"/>
</dbReference>
<evidence type="ECO:0000256" key="2">
    <source>
        <dbReference type="ARBA" id="ARBA00022679"/>
    </source>
</evidence>
<dbReference type="PANTHER" id="PTHR11085:SF12">
    <property type="entry name" value="NAD-DEPENDENT PROTEIN DEACYLASE SIRTUIN-6"/>
    <property type="match status" value="1"/>
</dbReference>
<dbReference type="Proteomes" id="UP001235939">
    <property type="component" value="Chromosome 09"/>
</dbReference>
<evidence type="ECO:0000256" key="8">
    <source>
        <dbReference type="SAM" id="MobiDB-lite"/>
    </source>
</evidence>
<dbReference type="InterPro" id="IPR026590">
    <property type="entry name" value="Ssirtuin_cat_dom"/>
</dbReference>
<evidence type="ECO:0000313" key="10">
    <source>
        <dbReference type="EMBL" id="UYV72535.1"/>
    </source>
</evidence>
<proteinExistence type="inferred from homology"/>
<dbReference type="EMBL" id="CP092871">
    <property type="protein sequence ID" value="UYV72535.1"/>
    <property type="molecule type" value="Genomic_DNA"/>
</dbReference>
<dbReference type="Pfam" id="PF02146">
    <property type="entry name" value="SIR2"/>
    <property type="match status" value="1"/>
</dbReference>
<organism evidence="10 11">
    <name type="scientific">Cordylochernes scorpioides</name>
    <dbReference type="NCBI Taxonomy" id="51811"/>
    <lineage>
        <taxon>Eukaryota</taxon>
        <taxon>Metazoa</taxon>
        <taxon>Ecdysozoa</taxon>
        <taxon>Arthropoda</taxon>
        <taxon>Chelicerata</taxon>
        <taxon>Arachnida</taxon>
        <taxon>Pseudoscorpiones</taxon>
        <taxon>Cheliferoidea</taxon>
        <taxon>Chernetidae</taxon>
        <taxon>Cordylochernes</taxon>
    </lineage>
</organism>
<dbReference type="SUPFAM" id="SSF52467">
    <property type="entry name" value="DHS-like NAD/FAD-binding domain"/>
    <property type="match status" value="1"/>
</dbReference>
<protein>
    <recommendedName>
        <fullName evidence="1">protein acetyllysine N-acetyltransferase</fullName>
        <ecNumber evidence="1">2.3.1.286</ecNumber>
    </recommendedName>
</protein>
<dbReference type="InterPro" id="IPR003000">
    <property type="entry name" value="Sirtuin"/>
</dbReference>
<dbReference type="InterPro" id="IPR029035">
    <property type="entry name" value="DHS-like_NAD/FAD-binding_dom"/>
</dbReference>
<keyword evidence="11" id="KW-1185">Reference proteome</keyword>
<comment type="similarity">
    <text evidence="6">Belongs to the sirtuin family. Class IV subfamily.</text>
</comment>